<evidence type="ECO:0000256" key="1">
    <source>
        <dbReference type="ARBA" id="ARBA00004651"/>
    </source>
</evidence>
<comment type="similarity">
    <text evidence="2">Belongs to the DoxX family.</text>
</comment>
<dbReference type="EMBL" id="JAPDNT010000004">
    <property type="protein sequence ID" value="MCW3474628.1"/>
    <property type="molecule type" value="Genomic_DNA"/>
</dbReference>
<accession>A0AA41YMC8</accession>
<feature type="transmembrane region" description="Helical" evidence="7">
    <location>
        <begin position="7"/>
        <end position="25"/>
    </location>
</feature>
<keyword evidence="5 7" id="KW-1133">Transmembrane helix</keyword>
<dbReference type="Proteomes" id="UP001165679">
    <property type="component" value="Unassembled WGS sequence"/>
</dbReference>
<evidence type="ECO:0000256" key="6">
    <source>
        <dbReference type="ARBA" id="ARBA00023136"/>
    </source>
</evidence>
<keyword evidence="3" id="KW-1003">Cell membrane</keyword>
<proteinExistence type="inferred from homology"/>
<evidence type="ECO:0000256" key="5">
    <source>
        <dbReference type="ARBA" id="ARBA00022989"/>
    </source>
</evidence>
<feature type="transmembrane region" description="Helical" evidence="7">
    <location>
        <begin position="113"/>
        <end position="132"/>
    </location>
</feature>
<evidence type="ECO:0000256" key="2">
    <source>
        <dbReference type="ARBA" id="ARBA00006679"/>
    </source>
</evidence>
<dbReference type="InterPro" id="IPR051907">
    <property type="entry name" value="DoxX-like_oxidoreductase"/>
</dbReference>
<dbReference type="RefSeq" id="WP_264713268.1">
    <property type="nucleotide sequence ID" value="NZ_JAPDNT010000004.1"/>
</dbReference>
<evidence type="ECO:0000313" key="8">
    <source>
        <dbReference type="EMBL" id="MCW3474628.1"/>
    </source>
</evidence>
<keyword evidence="9" id="KW-1185">Reference proteome</keyword>
<evidence type="ECO:0000256" key="4">
    <source>
        <dbReference type="ARBA" id="ARBA00022692"/>
    </source>
</evidence>
<feature type="transmembrane region" description="Helical" evidence="7">
    <location>
        <begin position="72"/>
        <end position="93"/>
    </location>
</feature>
<feature type="transmembrane region" description="Helical" evidence="7">
    <location>
        <begin position="45"/>
        <end position="65"/>
    </location>
</feature>
<reference evidence="8" key="2">
    <citation type="submission" date="2022-10" db="EMBL/GenBank/DDBJ databases">
        <authorList>
            <person name="Trinh H.N."/>
        </authorList>
    </citation>
    <scope>NUCLEOTIDE SEQUENCE</scope>
    <source>
        <strain evidence="8">RN2-1</strain>
    </source>
</reference>
<dbReference type="PANTHER" id="PTHR33452:SF1">
    <property type="entry name" value="INNER MEMBRANE PROTEIN YPHA-RELATED"/>
    <property type="match status" value="1"/>
</dbReference>
<comment type="subcellular location">
    <subcellularLocation>
        <location evidence="1">Cell membrane</location>
        <topology evidence="1">Multi-pass membrane protein</topology>
    </subcellularLocation>
</comment>
<dbReference type="PANTHER" id="PTHR33452">
    <property type="entry name" value="OXIDOREDUCTASE CATD-RELATED"/>
    <property type="match status" value="1"/>
</dbReference>
<keyword evidence="6 7" id="KW-0472">Membrane</keyword>
<keyword evidence="4 7" id="KW-0812">Transmembrane</keyword>
<dbReference type="Pfam" id="PF07681">
    <property type="entry name" value="DoxX"/>
    <property type="match status" value="1"/>
</dbReference>
<sequence>MNRVATYLPAFGRLLLSGLFIWAGYGKLMDPVGSAQYFAAAGVPAPSLMVWITIIVELGGGLAILVGLKARWVAGVLAIWCLATGFAVHFVAATSAADAMVAYDNMIHFYKNLGLAGGFLYVLAFGAGALSFDARRGAR</sequence>
<reference evidence="8" key="1">
    <citation type="submission" date="2022-09" db="EMBL/GenBank/DDBJ databases">
        <title>Rhodovastum sp. nov. RN2-1 isolated from soil in Seongnam, South Korea.</title>
        <authorList>
            <person name="Le N.T."/>
        </authorList>
    </citation>
    <scope>NUCLEOTIDE SEQUENCE</scope>
    <source>
        <strain evidence="8">RN2-1</strain>
    </source>
</reference>
<name>A0AA41YMC8_9PROT</name>
<dbReference type="AlphaFoldDB" id="A0AA41YMC8"/>
<comment type="caution">
    <text evidence="8">The sequence shown here is derived from an EMBL/GenBank/DDBJ whole genome shotgun (WGS) entry which is preliminary data.</text>
</comment>
<evidence type="ECO:0000313" key="9">
    <source>
        <dbReference type="Proteomes" id="UP001165679"/>
    </source>
</evidence>
<protein>
    <submittedName>
        <fullName evidence="8">DoxX family protein</fullName>
    </submittedName>
</protein>
<gene>
    <name evidence="8" type="ORF">OL599_08515</name>
</gene>
<dbReference type="GO" id="GO:0005886">
    <property type="term" value="C:plasma membrane"/>
    <property type="evidence" value="ECO:0007669"/>
    <property type="project" value="UniProtKB-SubCell"/>
</dbReference>
<evidence type="ECO:0000256" key="7">
    <source>
        <dbReference type="SAM" id="Phobius"/>
    </source>
</evidence>
<dbReference type="InterPro" id="IPR032808">
    <property type="entry name" value="DoxX"/>
</dbReference>
<evidence type="ECO:0000256" key="3">
    <source>
        <dbReference type="ARBA" id="ARBA00022475"/>
    </source>
</evidence>
<organism evidence="8 9">
    <name type="scientific">Limobrevibacterium gyesilva</name>
    <dbReference type="NCBI Taxonomy" id="2991712"/>
    <lineage>
        <taxon>Bacteria</taxon>
        <taxon>Pseudomonadati</taxon>
        <taxon>Pseudomonadota</taxon>
        <taxon>Alphaproteobacteria</taxon>
        <taxon>Acetobacterales</taxon>
        <taxon>Acetobacteraceae</taxon>
        <taxon>Limobrevibacterium</taxon>
    </lineage>
</organism>